<dbReference type="AlphaFoldDB" id="A0AAN9Y6L0"/>
<comment type="caution">
    <text evidence="6">The sequence shown here is derived from an EMBL/GenBank/DDBJ whole genome shotgun (WGS) entry which is preliminary data.</text>
</comment>
<sequence>MADVCKNEETTKKKKRPRLNSLLKNKDDGSLSLYEDNFAECYIKKLSQKLSENSFYEMLSILEQFQNDGCDTKILYDRIEIILKDQEELLQEFLCFLEPCQAYECGKLMLYYEMNNIKQFVRNLMLHFKRQPQLLNKFLDKLYFLAEHEDIHQAMVDEALVPFLQKNSALVQQFLQLLPEGKPPDRYFSSDDSWEDFNVDSELLDEETFEINSQLHDTSVKQSENCIYDCTENKSSLCPICNVKFINGRIYVANGKMLRPAQIIFDLSEQTEQIRRLSEKNTYFVPPSSKPRNSKKADASNKDTNDERLSPIIVGTESEEELGENDLHRRKRKRKSAQRLKIRFDAEKKKVDDVTDDNQTDDTAPSNDEISCDEGSKEDAEFSCDETPSGYLSQDDEFEANSLCINQLKEVVKLGDMELNFSESGLPWSIKTHPAETNH</sequence>
<protein>
    <submittedName>
        <fullName evidence="6">Uncharacterized protein</fullName>
    </submittedName>
</protein>
<dbReference type="Proteomes" id="UP001367676">
    <property type="component" value="Unassembled WGS sequence"/>
</dbReference>
<dbReference type="InterPro" id="IPR036600">
    <property type="entry name" value="PAH_sf"/>
</dbReference>
<evidence type="ECO:0000313" key="6">
    <source>
        <dbReference type="EMBL" id="KAK7598145.1"/>
    </source>
</evidence>
<evidence type="ECO:0000256" key="2">
    <source>
        <dbReference type="ARBA" id="ARBA00023015"/>
    </source>
</evidence>
<dbReference type="InterPro" id="IPR003822">
    <property type="entry name" value="PAH"/>
</dbReference>
<comment type="subcellular location">
    <subcellularLocation>
        <location evidence="1">Nucleus</location>
    </subcellularLocation>
</comment>
<proteinExistence type="predicted"/>
<dbReference type="PANTHER" id="PTHR16088">
    <property type="entry name" value="YY1 ASSOCIATED PROTEIN-RELATED"/>
    <property type="match status" value="1"/>
</dbReference>
<organism evidence="6 7">
    <name type="scientific">Parthenolecanium corni</name>
    <dbReference type="NCBI Taxonomy" id="536013"/>
    <lineage>
        <taxon>Eukaryota</taxon>
        <taxon>Metazoa</taxon>
        <taxon>Ecdysozoa</taxon>
        <taxon>Arthropoda</taxon>
        <taxon>Hexapoda</taxon>
        <taxon>Insecta</taxon>
        <taxon>Pterygota</taxon>
        <taxon>Neoptera</taxon>
        <taxon>Paraneoptera</taxon>
        <taxon>Hemiptera</taxon>
        <taxon>Sternorrhyncha</taxon>
        <taxon>Coccoidea</taxon>
        <taxon>Coccidae</taxon>
        <taxon>Parthenolecanium</taxon>
    </lineage>
</organism>
<dbReference type="EMBL" id="JBBCAQ010000014">
    <property type="protein sequence ID" value="KAK7598145.1"/>
    <property type="molecule type" value="Genomic_DNA"/>
</dbReference>
<evidence type="ECO:0000256" key="4">
    <source>
        <dbReference type="ARBA" id="ARBA00023242"/>
    </source>
</evidence>
<gene>
    <name evidence="6" type="ORF">V9T40_006380</name>
</gene>
<dbReference type="InterPro" id="IPR052435">
    <property type="entry name" value="YY1-Transcr_Regul"/>
</dbReference>
<dbReference type="Pfam" id="PF02671">
    <property type="entry name" value="PAH"/>
    <property type="match status" value="1"/>
</dbReference>
<evidence type="ECO:0000313" key="7">
    <source>
        <dbReference type="Proteomes" id="UP001367676"/>
    </source>
</evidence>
<dbReference type="GO" id="GO:0003712">
    <property type="term" value="F:transcription coregulator activity"/>
    <property type="evidence" value="ECO:0007669"/>
    <property type="project" value="TreeGrafter"/>
</dbReference>
<evidence type="ECO:0000256" key="3">
    <source>
        <dbReference type="ARBA" id="ARBA00023163"/>
    </source>
</evidence>
<accession>A0AAN9Y6L0</accession>
<feature type="region of interest" description="Disordered" evidence="5">
    <location>
        <begin position="350"/>
        <end position="390"/>
    </location>
</feature>
<keyword evidence="7" id="KW-1185">Reference proteome</keyword>
<dbReference type="SUPFAM" id="SSF47762">
    <property type="entry name" value="PAH2 domain"/>
    <property type="match status" value="1"/>
</dbReference>
<dbReference type="GO" id="GO:0006355">
    <property type="term" value="P:regulation of DNA-templated transcription"/>
    <property type="evidence" value="ECO:0007669"/>
    <property type="project" value="InterPro"/>
</dbReference>
<reference evidence="6 7" key="1">
    <citation type="submission" date="2024-03" db="EMBL/GenBank/DDBJ databases">
        <title>Adaptation during the transition from Ophiocordyceps entomopathogen to insect associate is accompanied by gene loss and intensified selection.</title>
        <authorList>
            <person name="Ward C.M."/>
            <person name="Onetto C.A."/>
            <person name="Borneman A.R."/>
        </authorList>
    </citation>
    <scope>NUCLEOTIDE SEQUENCE [LARGE SCALE GENOMIC DNA]</scope>
    <source>
        <strain evidence="6">AWRI1</strain>
        <tissue evidence="6">Single Adult Female</tissue>
    </source>
</reference>
<feature type="region of interest" description="Disordered" evidence="5">
    <location>
        <begin position="278"/>
        <end position="334"/>
    </location>
</feature>
<evidence type="ECO:0000256" key="5">
    <source>
        <dbReference type="SAM" id="MobiDB-lite"/>
    </source>
</evidence>
<keyword evidence="4" id="KW-0539">Nucleus</keyword>
<evidence type="ECO:0000256" key="1">
    <source>
        <dbReference type="ARBA" id="ARBA00004123"/>
    </source>
</evidence>
<keyword evidence="3" id="KW-0804">Transcription</keyword>
<keyword evidence="2" id="KW-0805">Transcription regulation</keyword>
<dbReference type="PANTHER" id="PTHR16088:SF3">
    <property type="entry name" value="GON-4-LIKE PROTEIN"/>
    <property type="match status" value="1"/>
</dbReference>
<dbReference type="GO" id="GO:0005634">
    <property type="term" value="C:nucleus"/>
    <property type="evidence" value="ECO:0007669"/>
    <property type="project" value="UniProtKB-SubCell"/>
</dbReference>
<feature type="compositionally biased region" description="Basic and acidic residues" evidence="5">
    <location>
        <begin position="295"/>
        <end position="309"/>
    </location>
</feature>
<dbReference type="Gene3D" id="1.20.1160.11">
    <property type="entry name" value="Paired amphipathic helix"/>
    <property type="match status" value="1"/>
</dbReference>
<name>A0AAN9Y6L0_9HEMI</name>